<keyword evidence="3" id="KW-1185">Reference proteome</keyword>
<comment type="caution">
    <text evidence="2">The sequence shown here is derived from an EMBL/GenBank/DDBJ whole genome shotgun (WGS) entry which is preliminary data.</text>
</comment>
<sequence>MARSDLHILVDIATSRKSNSCSGIFYNIYITVTIFKAQTRTLPDILSFLTIYPLYIVPNVVLQYNTLCIGFFYTRAVHICLTKYFKYIYTPTCLVYTVLSHNFVGWYVVIIYT</sequence>
<keyword evidence="1" id="KW-0472">Membrane</keyword>
<dbReference type="VEuPathDB" id="MicrosporidiaDB:EDEG_00989"/>
<dbReference type="EMBL" id="AFBI03000013">
    <property type="protein sequence ID" value="EJW04819.1"/>
    <property type="molecule type" value="Genomic_DNA"/>
</dbReference>
<reference evidence="2 3" key="1">
    <citation type="submission" date="2011-08" db="EMBL/GenBank/DDBJ databases">
        <authorList>
            <person name="Liu Z.J."/>
            <person name="Shi F.L."/>
            <person name="Lu J.Q."/>
            <person name="Li M."/>
            <person name="Wang Z.L."/>
        </authorList>
    </citation>
    <scope>NUCLEOTIDE SEQUENCE [LARGE SCALE GENOMIC DNA]</scope>
    <source>
        <strain evidence="2 3">USNM 41457</strain>
    </source>
</reference>
<protein>
    <submittedName>
        <fullName evidence="2">Uncharacterized protein</fullName>
    </submittedName>
</protein>
<accession>J9DBE6</accession>
<evidence type="ECO:0000313" key="3">
    <source>
        <dbReference type="Proteomes" id="UP000003163"/>
    </source>
</evidence>
<dbReference type="InParanoid" id="J9DBE6"/>
<dbReference type="HOGENOM" id="CLU_2133468_0_0_1"/>
<dbReference type="Proteomes" id="UP000003163">
    <property type="component" value="Unassembled WGS sequence"/>
</dbReference>
<evidence type="ECO:0000256" key="1">
    <source>
        <dbReference type="SAM" id="Phobius"/>
    </source>
</evidence>
<proteinExistence type="predicted"/>
<keyword evidence="1" id="KW-1133">Transmembrane helix</keyword>
<name>J9DBE6_EDHAE</name>
<dbReference type="AlphaFoldDB" id="J9DBE6"/>
<keyword evidence="1" id="KW-0812">Transmembrane</keyword>
<feature type="transmembrane region" description="Helical" evidence="1">
    <location>
        <begin position="52"/>
        <end position="73"/>
    </location>
</feature>
<reference evidence="3" key="2">
    <citation type="submission" date="2015-07" db="EMBL/GenBank/DDBJ databases">
        <title>Contrasting host-pathogen interactions and genome evolution in two generalist and specialist microsporidian pathogens of mosquitoes.</title>
        <authorList>
            <consortium name="The Broad Institute Genomics Platform"/>
            <consortium name="The Broad Institute Genome Sequencing Center for Infectious Disease"/>
            <person name="Cuomo C.A."/>
            <person name="Sanscrainte N.D."/>
            <person name="Goldberg J.M."/>
            <person name="Heiman D."/>
            <person name="Young S."/>
            <person name="Zeng Q."/>
            <person name="Becnel J.J."/>
            <person name="Birren B.W."/>
        </authorList>
    </citation>
    <scope>NUCLEOTIDE SEQUENCE [LARGE SCALE GENOMIC DNA]</scope>
    <source>
        <strain evidence="3">USNM 41457</strain>
    </source>
</reference>
<feature type="transmembrane region" description="Helical" evidence="1">
    <location>
        <begin position="93"/>
        <end position="112"/>
    </location>
</feature>
<evidence type="ECO:0000313" key="2">
    <source>
        <dbReference type="EMBL" id="EJW04819.1"/>
    </source>
</evidence>
<gene>
    <name evidence="2" type="ORF">EDEG_00989</name>
</gene>
<organism evidence="2 3">
    <name type="scientific">Edhazardia aedis (strain USNM 41457)</name>
    <name type="common">Microsporidian parasite</name>
    <dbReference type="NCBI Taxonomy" id="1003232"/>
    <lineage>
        <taxon>Eukaryota</taxon>
        <taxon>Fungi</taxon>
        <taxon>Fungi incertae sedis</taxon>
        <taxon>Microsporidia</taxon>
        <taxon>Edhazardia</taxon>
    </lineage>
</organism>